<feature type="non-terminal residue" evidence="1">
    <location>
        <position position="1"/>
    </location>
</feature>
<keyword evidence="2" id="KW-1185">Reference proteome</keyword>
<organism evidence="1 2">
    <name type="scientific">Ixodes persulcatus</name>
    <name type="common">Taiga tick</name>
    <dbReference type="NCBI Taxonomy" id="34615"/>
    <lineage>
        <taxon>Eukaryota</taxon>
        <taxon>Metazoa</taxon>
        <taxon>Ecdysozoa</taxon>
        <taxon>Arthropoda</taxon>
        <taxon>Chelicerata</taxon>
        <taxon>Arachnida</taxon>
        <taxon>Acari</taxon>
        <taxon>Parasitiformes</taxon>
        <taxon>Ixodida</taxon>
        <taxon>Ixodoidea</taxon>
        <taxon>Ixodidae</taxon>
        <taxon>Ixodinae</taxon>
        <taxon>Ixodes</taxon>
    </lineage>
</organism>
<proteinExistence type="predicted"/>
<comment type="caution">
    <text evidence="1">The sequence shown here is derived from an EMBL/GenBank/DDBJ whole genome shotgun (WGS) entry which is preliminary data.</text>
</comment>
<evidence type="ECO:0000313" key="1">
    <source>
        <dbReference type="EMBL" id="KAG0429273.1"/>
    </source>
</evidence>
<reference evidence="1 2" key="1">
    <citation type="journal article" date="2020" name="Cell">
        <title>Large-Scale Comparative Analyses of Tick Genomes Elucidate Their Genetic Diversity and Vector Capacities.</title>
        <authorList>
            <consortium name="Tick Genome and Microbiome Consortium (TIGMIC)"/>
            <person name="Jia N."/>
            <person name="Wang J."/>
            <person name="Shi W."/>
            <person name="Du L."/>
            <person name="Sun Y."/>
            <person name="Zhan W."/>
            <person name="Jiang J.F."/>
            <person name="Wang Q."/>
            <person name="Zhang B."/>
            <person name="Ji P."/>
            <person name="Bell-Sakyi L."/>
            <person name="Cui X.M."/>
            <person name="Yuan T.T."/>
            <person name="Jiang B.G."/>
            <person name="Yang W.F."/>
            <person name="Lam T.T."/>
            <person name="Chang Q.C."/>
            <person name="Ding S.J."/>
            <person name="Wang X.J."/>
            <person name="Zhu J.G."/>
            <person name="Ruan X.D."/>
            <person name="Zhao L."/>
            <person name="Wei J.T."/>
            <person name="Ye R.Z."/>
            <person name="Que T.C."/>
            <person name="Du C.H."/>
            <person name="Zhou Y.H."/>
            <person name="Cheng J.X."/>
            <person name="Dai P.F."/>
            <person name="Guo W.B."/>
            <person name="Han X.H."/>
            <person name="Huang E.J."/>
            <person name="Li L.F."/>
            <person name="Wei W."/>
            <person name="Gao Y.C."/>
            <person name="Liu J.Z."/>
            <person name="Shao H.Z."/>
            <person name="Wang X."/>
            <person name="Wang C.C."/>
            <person name="Yang T.C."/>
            <person name="Huo Q.B."/>
            <person name="Li W."/>
            <person name="Chen H.Y."/>
            <person name="Chen S.E."/>
            <person name="Zhou L.G."/>
            <person name="Ni X.B."/>
            <person name="Tian J.H."/>
            <person name="Sheng Y."/>
            <person name="Liu T."/>
            <person name="Pan Y.S."/>
            <person name="Xia L.Y."/>
            <person name="Li J."/>
            <person name="Zhao F."/>
            <person name="Cao W.C."/>
        </authorList>
    </citation>
    <scope>NUCLEOTIDE SEQUENCE [LARGE SCALE GENOMIC DNA]</scope>
    <source>
        <strain evidence="1">Iper-2018</strain>
    </source>
</reference>
<protein>
    <submittedName>
        <fullName evidence="1">Uncharacterized protein</fullName>
    </submittedName>
</protein>
<feature type="non-terminal residue" evidence="1">
    <location>
        <position position="56"/>
    </location>
</feature>
<dbReference type="EMBL" id="JABSTQ010009426">
    <property type="protein sequence ID" value="KAG0429273.1"/>
    <property type="molecule type" value="Genomic_DNA"/>
</dbReference>
<evidence type="ECO:0000313" key="2">
    <source>
        <dbReference type="Proteomes" id="UP000805193"/>
    </source>
</evidence>
<name>A0AC60Q8C1_IXOPE</name>
<sequence>RCRAGADGQPGEPGHAEQLRHPGEQRGQRRGCHGRHHEPLGSGRRAWWTGGLQRHT</sequence>
<dbReference type="Proteomes" id="UP000805193">
    <property type="component" value="Unassembled WGS sequence"/>
</dbReference>
<gene>
    <name evidence="1" type="ORF">HPB47_023805</name>
</gene>
<accession>A0AC60Q8C1</accession>